<evidence type="ECO:0000313" key="8">
    <source>
        <dbReference type="EMBL" id="PJA47347.1"/>
    </source>
</evidence>
<sequence length="109" mass="12220">MKIKTGDKIVVIHGKDKGKQGVVLQVFTEQERVVIEGINVMTRHIKSRQRDQAGQKIQFPAPIAVSNIQLLSAKTGTRGRVGYKTIIHEDGSKKKIRVLKFKGTQEDIE</sequence>
<dbReference type="EMBL" id="PFWS01000028">
    <property type="protein sequence ID" value="PJA47347.1"/>
    <property type="molecule type" value="Genomic_DNA"/>
</dbReference>
<feature type="domain" description="KOW" evidence="7">
    <location>
        <begin position="2"/>
        <end position="29"/>
    </location>
</feature>
<evidence type="ECO:0000259" key="7">
    <source>
        <dbReference type="SMART" id="SM00739"/>
    </source>
</evidence>
<gene>
    <name evidence="5 8" type="primary">rplX</name>
    <name evidence="8" type="ORF">CO172_01780</name>
</gene>
<protein>
    <recommendedName>
        <fullName evidence="4 5">Large ribosomal subunit protein uL24</fullName>
    </recommendedName>
</protein>
<comment type="similarity">
    <text evidence="1 5 6">Belongs to the universal ribosomal protein uL24 family.</text>
</comment>
<keyword evidence="5" id="KW-0694">RNA-binding</keyword>
<keyword evidence="5" id="KW-0699">rRNA-binding</keyword>
<comment type="subunit">
    <text evidence="5">Part of the 50S ribosomal subunit.</text>
</comment>
<reference evidence="9" key="1">
    <citation type="submission" date="2017-09" db="EMBL/GenBank/DDBJ databases">
        <title>Depth-based differentiation of microbial function through sediment-hosted aquifers and enrichment of novel symbionts in the deep terrestrial subsurface.</title>
        <authorList>
            <person name="Probst A.J."/>
            <person name="Ladd B."/>
            <person name="Jarett J.K."/>
            <person name="Geller-Mcgrath D.E."/>
            <person name="Sieber C.M.K."/>
            <person name="Emerson J.B."/>
            <person name="Anantharaman K."/>
            <person name="Thomas B.C."/>
            <person name="Malmstrom R."/>
            <person name="Stieglmeier M."/>
            <person name="Klingl A."/>
            <person name="Woyke T."/>
            <person name="Ryan C.M."/>
            <person name="Banfield J.F."/>
        </authorList>
    </citation>
    <scope>NUCLEOTIDE SEQUENCE [LARGE SCALE GENOMIC DNA]</scope>
</reference>
<dbReference type="Proteomes" id="UP000229749">
    <property type="component" value="Unassembled WGS sequence"/>
</dbReference>
<dbReference type="GO" id="GO:0006412">
    <property type="term" value="P:translation"/>
    <property type="evidence" value="ECO:0007669"/>
    <property type="project" value="UniProtKB-UniRule"/>
</dbReference>
<dbReference type="Pfam" id="PF17136">
    <property type="entry name" value="ribosomal_L24"/>
    <property type="match status" value="1"/>
</dbReference>
<name>A0A2M7XHH8_9BACT</name>
<dbReference type="PANTHER" id="PTHR12903">
    <property type="entry name" value="MITOCHONDRIAL RIBOSOMAL PROTEIN L24"/>
    <property type="match status" value="1"/>
</dbReference>
<dbReference type="InterPro" id="IPR005824">
    <property type="entry name" value="KOW"/>
</dbReference>
<dbReference type="InterPro" id="IPR003256">
    <property type="entry name" value="Ribosomal_uL24"/>
</dbReference>
<organism evidence="8 9">
    <name type="scientific">Candidatus Uhrbacteria bacterium CG_4_9_14_3_um_filter_36_7</name>
    <dbReference type="NCBI Taxonomy" id="1975033"/>
    <lineage>
        <taxon>Bacteria</taxon>
        <taxon>Candidatus Uhriibacteriota</taxon>
    </lineage>
</organism>
<dbReference type="PROSITE" id="PS01108">
    <property type="entry name" value="RIBOSOMAL_L24"/>
    <property type="match status" value="1"/>
</dbReference>
<dbReference type="InterPro" id="IPR057264">
    <property type="entry name" value="Ribosomal_uL24_C"/>
</dbReference>
<keyword evidence="3 5" id="KW-0687">Ribonucleoprotein</keyword>
<dbReference type="SMART" id="SM00739">
    <property type="entry name" value="KOW"/>
    <property type="match status" value="1"/>
</dbReference>
<dbReference type="NCBIfam" id="TIGR01079">
    <property type="entry name" value="rplX_bact"/>
    <property type="match status" value="1"/>
</dbReference>
<comment type="function">
    <text evidence="5">One of the proteins that surrounds the polypeptide exit tunnel on the outside of the subunit.</text>
</comment>
<dbReference type="AlphaFoldDB" id="A0A2M7XHH8"/>
<dbReference type="HAMAP" id="MF_01326_B">
    <property type="entry name" value="Ribosomal_uL24_B"/>
    <property type="match status" value="1"/>
</dbReference>
<comment type="caution">
    <text evidence="8">The sequence shown here is derived from an EMBL/GenBank/DDBJ whole genome shotgun (WGS) entry which is preliminary data.</text>
</comment>
<dbReference type="GO" id="GO:0005840">
    <property type="term" value="C:ribosome"/>
    <property type="evidence" value="ECO:0007669"/>
    <property type="project" value="UniProtKB-KW"/>
</dbReference>
<dbReference type="InterPro" id="IPR005825">
    <property type="entry name" value="Ribosomal_uL24_CS"/>
</dbReference>
<dbReference type="CDD" id="cd06089">
    <property type="entry name" value="KOW_RPL26"/>
    <property type="match status" value="1"/>
</dbReference>
<keyword evidence="2 5" id="KW-0689">Ribosomal protein</keyword>
<dbReference type="GO" id="GO:0003735">
    <property type="term" value="F:structural constituent of ribosome"/>
    <property type="evidence" value="ECO:0007669"/>
    <property type="project" value="InterPro"/>
</dbReference>
<comment type="function">
    <text evidence="5">One of two assembly initiator proteins, it binds directly to the 5'-end of the 23S rRNA, where it nucleates assembly of the 50S subunit.</text>
</comment>
<dbReference type="GO" id="GO:0019843">
    <property type="term" value="F:rRNA binding"/>
    <property type="evidence" value="ECO:0007669"/>
    <property type="project" value="UniProtKB-UniRule"/>
</dbReference>
<evidence type="ECO:0000256" key="4">
    <source>
        <dbReference type="ARBA" id="ARBA00035206"/>
    </source>
</evidence>
<dbReference type="Gene3D" id="2.30.30.30">
    <property type="match status" value="1"/>
</dbReference>
<evidence type="ECO:0000256" key="6">
    <source>
        <dbReference type="RuleBase" id="RU003477"/>
    </source>
</evidence>
<evidence type="ECO:0000256" key="1">
    <source>
        <dbReference type="ARBA" id="ARBA00010618"/>
    </source>
</evidence>
<evidence type="ECO:0000256" key="2">
    <source>
        <dbReference type="ARBA" id="ARBA00022980"/>
    </source>
</evidence>
<dbReference type="InterPro" id="IPR041988">
    <property type="entry name" value="Ribosomal_uL24_KOW"/>
</dbReference>
<accession>A0A2M7XHH8</accession>
<dbReference type="InterPro" id="IPR008991">
    <property type="entry name" value="Translation_prot_SH3-like_sf"/>
</dbReference>
<proteinExistence type="inferred from homology"/>
<dbReference type="Pfam" id="PF00467">
    <property type="entry name" value="KOW"/>
    <property type="match status" value="1"/>
</dbReference>
<evidence type="ECO:0000256" key="5">
    <source>
        <dbReference type="HAMAP-Rule" id="MF_01326"/>
    </source>
</evidence>
<dbReference type="GO" id="GO:1990904">
    <property type="term" value="C:ribonucleoprotein complex"/>
    <property type="evidence" value="ECO:0007669"/>
    <property type="project" value="UniProtKB-KW"/>
</dbReference>
<dbReference type="InterPro" id="IPR014722">
    <property type="entry name" value="Rib_uL2_dom2"/>
</dbReference>
<dbReference type="SUPFAM" id="SSF50104">
    <property type="entry name" value="Translation proteins SH3-like domain"/>
    <property type="match status" value="1"/>
</dbReference>
<evidence type="ECO:0000313" key="9">
    <source>
        <dbReference type="Proteomes" id="UP000229749"/>
    </source>
</evidence>
<evidence type="ECO:0000256" key="3">
    <source>
        <dbReference type="ARBA" id="ARBA00023274"/>
    </source>
</evidence>